<reference evidence="7 8" key="1">
    <citation type="journal article" date="2020" name="IScience">
        <title>Genome Sequencing of the Endangered Kingdonia uniflora (Circaeasteraceae, Ranunculales) Reveals Potential Mechanisms of Evolutionary Specialization.</title>
        <authorList>
            <person name="Sun Y."/>
            <person name="Deng T."/>
            <person name="Zhang A."/>
            <person name="Moore M.J."/>
            <person name="Landis J.B."/>
            <person name="Lin N."/>
            <person name="Zhang H."/>
            <person name="Zhang X."/>
            <person name="Huang J."/>
            <person name="Zhang X."/>
            <person name="Sun H."/>
            <person name="Wang H."/>
        </authorList>
    </citation>
    <scope>NUCLEOTIDE SEQUENCE [LARGE SCALE GENOMIC DNA]</scope>
    <source>
        <strain evidence="7">TB1705</strain>
        <tissue evidence="7">Leaf</tissue>
    </source>
</reference>
<dbReference type="Pfam" id="PF18147">
    <property type="entry name" value="Suv3_C_1"/>
    <property type="match status" value="1"/>
</dbReference>
<proteinExistence type="predicted"/>
<evidence type="ECO:0000256" key="2">
    <source>
        <dbReference type="ARBA" id="ARBA00022801"/>
    </source>
</evidence>
<feature type="domain" description="Suv3 C-terminal" evidence="6">
    <location>
        <begin position="127"/>
        <end position="168"/>
    </location>
</feature>
<dbReference type="Pfam" id="PF12513">
    <property type="entry name" value="SUV3_C"/>
    <property type="match status" value="1"/>
</dbReference>
<dbReference type="PANTHER" id="PTHR12131">
    <property type="entry name" value="ATP-DEPENDENT RNA AND DNA HELICASE"/>
    <property type="match status" value="1"/>
</dbReference>
<dbReference type="GO" id="GO:0045025">
    <property type="term" value="C:mitochondrial degradosome"/>
    <property type="evidence" value="ECO:0007669"/>
    <property type="project" value="TreeGrafter"/>
</dbReference>
<dbReference type="Gene3D" id="1.20.272.40">
    <property type="match status" value="1"/>
</dbReference>
<sequence>MEAESIDRRVLSHGIFHENRIERVAISLKVAGGEVVGLGRAGRYGSKFPVGEVTCLNEHDLPLLHLALESSSPVLERAGLFPTYDLLLMYSCLHPTLGFHPILERFLKNAKLSPTYFIGNCEAILTVAAVIDELPLGLHEKYLFCISPVDMEDGILAQGLTQFATNYANKGLVRLRQIFTPGTLKVPKTQGALKSLESIHKVLDLYIWLSFRMGDAFPDQELASSQKTICNMCQVYMYRELQPSVQIGCYSGTIPA</sequence>
<evidence type="ECO:0000313" key="8">
    <source>
        <dbReference type="Proteomes" id="UP000541444"/>
    </source>
</evidence>
<dbReference type="InterPro" id="IPR050699">
    <property type="entry name" value="RNA-DNA_Helicase"/>
</dbReference>
<dbReference type="EMBL" id="JACGCM010002409">
    <property type="protein sequence ID" value="KAF6139985.1"/>
    <property type="molecule type" value="Genomic_DNA"/>
</dbReference>
<evidence type="ECO:0008006" key="9">
    <source>
        <dbReference type="Google" id="ProtNLM"/>
    </source>
</evidence>
<keyword evidence="3" id="KW-0347">Helicase</keyword>
<evidence type="ECO:0000256" key="4">
    <source>
        <dbReference type="ARBA" id="ARBA00022840"/>
    </source>
</evidence>
<dbReference type="GO" id="GO:0005524">
    <property type="term" value="F:ATP binding"/>
    <property type="evidence" value="ECO:0007669"/>
    <property type="project" value="UniProtKB-KW"/>
</dbReference>
<dbReference type="AlphaFoldDB" id="A0A7J7LBI3"/>
<keyword evidence="4" id="KW-0067">ATP-binding</keyword>
<evidence type="ECO:0000259" key="6">
    <source>
        <dbReference type="Pfam" id="PF18147"/>
    </source>
</evidence>
<evidence type="ECO:0000256" key="3">
    <source>
        <dbReference type="ARBA" id="ARBA00022806"/>
    </source>
</evidence>
<protein>
    <recommendedName>
        <fullName evidence="9">RNA helicase</fullName>
    </recommendedName>
</protein>
<evidence type="ECO:0000256" key="1">
    <source>
        <dbReference type="ARBA" id="ARBA00022741"/>
    </source>
</evidence>
<dbReference type="FunFam" id="1.20.272.40:FF:000002">
    <property type="entry name" value="ATP-dependent RNA helicase SUV3, mitochondrial"/>
    <property type="match status" value="1"/>
</dbReference>
<dbReference type="InterPro" id="IPR022192">
    <property type="entry name" value="SUV3_C"/>
</dbReference>
<dbReference type="Proteomes" id="UP000541444">
    <property type="component" value="Unassembled WGS sequence"/>
</dbReference>
<evidence type="ECO:0000313" key="7">
    <source>
        <dbReference type="EMBL" id="KAF6139985.1"/>
    </source>
</evidence>
<evidence type="ECO:0000259" key="5">
    <source>
        <dbReference type="Pfam" id="PF12513"/>
    </source>
</evidence>
<comment type="caution">
    <text evidence="7">The sequence shown here is derived from an EMBL/GenBank/DDBJ whole genome shotgun (WGS) entry which is preliminary data.</text>
</comment>
<organism evidence="7 8">
    <name type="scientific">Kingdonia uniflora</name>
    <dbReference type="NCBI Taxonomy" id="39325"/>
    <lineage>
        <taxon>Eukaryota</taxon>
        <taxon>Viridiplantae</taxon>
        <taxon>Streptophyta</taxon>
        <taxon>Embryophyta</taxon>
        <taxon>Tracheophyta</taxon>
        <taxon>Spermatophyta</taxon>
        <taxon>Magnoliopsida</taxon>
        <taxon>Ranunculales</taxon>
        <taxon>Circaeasteraceae</taxon>
        <taxon>Kingdonia</taxon>
    </lineage>
</organism>
<dbReference type="GO" id="GO:0016787">
    <property type="term" value="F:hydrolase activity"/>
    <property type="evidence" value="ECO:0007669"/>
    <property type="project" value="UniProtKB-KW"/>
</dbReference>
<accession>A0A7J7LBI3</accession>
<dbReference type="OrthoDB" id="6692397at2759"/>
<keyword evidence="2" id="KW-0378">Hydrolase</keyword>
<gene>
    <name evidence="7" type="ORF">GIB67_020376</name>
</gene>
<name>A0A7J7LBI3_9MAGN</name>
<dbReference type="PANTHER" id="PTHR12131:SF1">
    <property type="entry name" value="ATP-DEPENDENT RNA HELICASE SUPV3L1, MITOCHONDRIAL-RELATED"/>
    <property type="match status" value="1"/>
</dbReference>
<keyword evidence="1" id="KW-0547">Nucleotide-binding</keyword>
<dbReference type="GO" id="GO:0004386">
    <property type="term" value="F:helicase activity"/>
    <property type="evidence" value="ECO:0007669"/>
    <property type="project" value="UniProtKB-KW"/>
</dbReference>
<dbReference type="Gene3D" id="1.20.58.1080">
    <property type="match status" value="1"/>
</dbReference>
<dbReference type="InterPro" id="IPR041082">
    <property type="entry name" value="Suv3_C_1"/>
</dbReference>
<keyword evidence="8" id="KW-1185">Reference proteome</keyword>
<feature type="domain" description="ATP-dependent RNA helicase SUV3 C-terminal" evidence="5">
    <location>
        <begin position="193"/>
        <end position="232"/>
    </location>
</feature>
<dbReference type="GO" id="GO:0000965">
    <property type="term" value="P:mitochondrial RNA 3'-end processing"/>
    <property type="evidence" value="ECO:0007669"/>
    <property type="project" value="TreeGrafter"/>
</dbReference>